<dbReference type="GO" id="GO:0008270">
    <property type="term" value="F:zinc ion binding"/>
    <property type="evidence" value="ECO:0007669"/>
    <property type="project" value="InterPro"/>
</dbReference>
<dbReference type="OrthoDB" id="5431381at2759"/>
<dbReference type="GO" id="GO:0003677">
    <property type="term" value="F:DNA binding"/>
    <property type="evidence" value="ECO:0007669"/>
    <property type="project" value="InterPro"/>
</dbReference>
<dbReference type="GO" id="GO:0006351">
    <property type="term" value="P:DNA-templated transcription"/>
    <property type="evidence" value="ECO:0007669"/>
    <property type="project" value="InterPro"/>
</dbReference>
<evidence type="ECO:0000259" key="6">
    <source>
        <dbReference type="SMART" id="SM00906"/>
    </source>
</evidence>
<dbReference type="PANTHER" id="PTHR31001">
    <property type="entry name" value="UNCHARACTERIZED TRANSCRIPTIONAL REGULATORY PROTEIN"/>
    <property type="match status" value="1"/>
</dbReference>
<evidence type="ECO:0000256" key="5">
    <source>
        <dbReference type="SAM" id="MobiDB-lite"/>
    </source>
</evidence>
<keyword evidence="3" id="KW-0804">Transcription</keyword>
<evidence type="ECO:0000313" key="8">
    <source>
        <dbReference type="Proteomes" id="UP000266188"/>
    </source>
</evidence>
<evidence type="ECO:0000256" key="4">
    <source>
        <dbReference type="ARBA" id="ARBA00023242"/>
    </source>
</evidence>
<dbReference type="GO" id="GO:0005634">
    <property type="term" value="C:nucleus"/>
    <property type="evidence" value="ECO:0007669"/>
    <property type="project" value="UniProtKB-SubCell"/>
</dbReference>
<protein>
    <recommendedName>
        <fullName evidence="6">Xylanolytic transcriptional activator regulatory domain-containing protein</fullName>
    </recommendedName>
</protein>
<name>A0A3A2ZUX2_9EURO</name>
<dbReference type="InterPro" id="IPR050613">
    <property type="entry name" value="Sec_Metabolite_Reg"/>
</dbReference>
<sequence>MSFSQRSGLDGTPVENSKPEILLPENSAGNDGYELLEPPVSNGFAGIQPVDPSGKLVVKDAGTRYIDGTHWRAILEEINEMKEYLHQNDDTLDEGSGDEDLFTASSPALLVGISRPARMDELLTDIPPRPVTDRLVSRFLNTSEPPLIVLHMPTFQKEYDQFWLNPENVSLPWLGLLYSVMALAVSIYHRSEDPLPSILESATTVMDIYRKRAAQCLAQSNYTAPGKYKVEALFLHAMSEFYASQDTQVGVSFILAITTRLAMQMGYHRDASHYQNISAFEGEMRRRQWLTLCQLDTLISFQVGLPRTIQSWHYDTDLPHNLLDQDFDPTSEHLPPSRPDTEPTPSSYARSKYRLMSVFARISDLSYSRSEVPYEEILEIDKRLDEAHSLLPPVFRIRSMDQSITDSVELIMKRYSLESLYQKARCVLHRRYLAEARSNLRYAYSQWVCISAAKEILRHQVDLFNESQPGGRLYRDKLYLNSIQNTDYLLAAMIICLELSYEHSEGQRVGAGNEISVVVNGRDELLATLETSHRILESRRRSADSQKAYAGLTVMLQWLKGDRKNVWQFGQSEDQFGGMWSVGESVDPTLINLGLVFP</sequence>
<feature type="region of interest" description="Disordered" evidence="5">
    <location>
        <begin position="1"/>
        <end position="32"/>
    </location>
</feature>
<accession>A0A3A2ZUX2</accession>
<comment type="subcellular location">
    <subcellularLocation>
        <location evidence="1">Nucleus</location>
    </subcellularLocation>
</comment>
<dbReference type="STRING" id="2070753.A0A3A2ZUX2"/>
<feature type="domain" description="Xylanolytic transcriptional activator regulatory" evidence="6">
    <location>
        <begin position="251"/>
        <end position="325"/>
    </location>
</feature>
<dbReference type="EMBL" id="MVGC01000204">
    <property type="protein sequence ID" value="RJE21795.1"/>
    <property type="molecule type" value="Genomic_DNA"/>
</dbReference>
<dbReference type="CDD" id="cd12148">
    <property type="entry name" value="fungal_TF_MHR"/>
    <property type="match status" value="1"/>
</dbReference>
<dbReference type="SMART" id="SM00906">
    <property type="entry name" value="Fungal_trans"/>
    <property type="match status" value="1"/>
</dbReference>
<feature type="region of interest" description="Disordered" evidence="5">
    <location>
        <begin position="325"/>
        <end position="347"/>
    </location>
</feature>
<organism evidence="7 8">
    <name type="scientific">Aspergillus sclerotialis</name>
    <dbReference type="NCBI Taxonomy" id="2070753"/>
    <lineage>
        <taxon>Eukaryota</taxon>
        <taxon>Fungi</taxon>
        <taxon>Dikarya</taxon>
        <taxon>Ascomycota</taxon>
        <taxon>Pezizomycotina</taxon>
        <taxon>Eurotiomycetes</taxon>
        <taxon>Eurotiomycetidae</taxon>
        <taxon>Eurotiales</taxon>
        <taxon>Aspergillaceae</taxon>
        <taxon>Aspergillus</taxon>
        <taxon>Aspergillus subgen. Polypaecilum</taxon>
    </lineage>
</organism>
<dbReference type="PANTHER" id="PTHR31001:SF86">
    <property type="entry name" value="ZN(II)2CYS6 TRANSCRIPTION FACTOR (EUROFUNG)"/>
    <property type="match status" value="1"/>
</dbReference>
<proteinExistence type="predicted"/>
<evidence type="ECO:0000256" key="2">
    <source>
        <dbReference type="ARBA" id="ARBA00023015"/>
    </source>
</evidence>
<dbReference type="Pfam" id="PF04082">
    <property type="entry name" value="Fungal_trans"/>
    <property type="match status" value="1"/>
</dbReference>
<reference evidence="8" key="1">
    <citation type="submission" date="2017-02" db="EMBL/GenBank/DDBJ databases">
        <authorList>
            <person name="Tafer H."/>
            <person name="Lopandic K."/>
        </authorList>
    </citation>
    <scope>NUCLEOTIDE SEQUENCE [LARGE SCALE GENOMIC DNA]</scope>
    <source>
        <strain evidence="8">CBS 366.77</strain>
    </source>
</reference>
<gene>
    <name evidence="7" type="ORF">PHISCL_05851</name>
</gene>
<dbReference type="AlphaFoldDB" id="A0A3A2ZUX2"/>
<comment type="caution">
    <text evidence="7">The sequence shown here is derived from an EMBL/GenBank/DDBJ whole genome shotgun (WGS) entry which is preliminary data.</text>
</comment>
<evidence type="ECO:0000256" key="3">
    <source>
        <dbReference type="ARBA" id="ARBA00023163"/>
    </source>
</evidence>
<keyword evidence="8" id="KW-1185">Reference proteome</keyword>
<keyword evidence="4" id="KW-0539">Nucleus</keyword>
<keyword evidence="2" id="KW-0805">Transcription regulation</keyword>
<dbReference type="Proteomes" id="UP000266188">
    <property type="component" value="Unassembled WGS sequence"/>
</dbReference>
<evidence type="ECO:0000313" key="7">
    <source>
        <dbReference type="EMBL" id="RJE21795.1"/>
    </source>
</evidence>
<dbReference type="InterPro" id="IPR007219">
    <property type="entry name" value="XnlR_reg_dom"/>
</dbReference>
<evidence type="ECO:0000256" key="1">
    <source>
        <dbReference type="ARBA" id="ARBA00004123"/>
    </source>
</evidence>